<accession>A0A8S4BWJ0</accession>
<dbReference type="InterPro" id="IPR007060">
    <property type="entry name" value="FtsL/DivIC"/>
</dbReference>
<keyword evidence="1" id="KW-0472">Membrane</keyword>
<dbReference type="EMBL" id="CAJVAF010000301">
    <property type="protein sequence ID" value="CAG7593920.1"/>
    <property type="molecule type" value="Genomic_DNA"/>
</dbReference>
<protein>
    <submittedName>
        <fullName evidence="2">Septum formation initiator</fullName>
    </submittedName>
</protein>
<dbReference type="Pfam" id="PF04977">
    <property type="entry name" value="DivIC"/>
    <property type="match status" value="1"/>
</dbReference>
<gene>
    <name evidence="2" type="ORF">MHYMCMPASI_00722</name>
</gene>
<proteinExistence type="predicted"/>
<reference evidence="2" key="1">
    <citation type="submission" date="2021-06" db="EMBL/GenBank/DDBJ databases">
        <authorList>
            <person name="Nardi T."/>
            <person name="Nardi T."/>
        </authorList>
    </citation>
    <scope>NUCLEOTIDE SEQUENCE</scope>
</reference>
<evidence type="ECO:0000313" key="3">
    <source>
        <dbReference type="Proteomes" id="UP000837675"/>
    </source>
</evidence>
<keyword evidence="3" id="KW-1185">Reference proteome</keyword>
<dbReference type="Proteomes" id="UP000837675">
    <property type="component" value="Unassembled WGS sequence"/>
</dbReference>
<organism evidence="2 3">
    <name type="scientific">Hyalomma marginatum</name>
    <dbReference type="NCBI Taxonomy" id="34627"/>
    <lineage>
        <taxon>Eukaryota</taxon>
        <taxon>Metazoa</taxon>
        <taxon>Ecdysozoa</taxon>
        <taxon>Arthropoda</taxon>
        <taxon>Chelicerata</taxon>
        <taxon>Arachnida</taxon>
        <taxon>Acari</taxon>
        <taxon>Parasitiformes</taxon>
        <taxon>Ixodida</taxon>
        <taxon>Ixodoidea</taxon>
        <taxon>Ixodidae</taxon>
        <taxon>Hyalomminae</taxon>
        <taxon>Hyalomma</taxon>
    </lineage>
</organism>
<sequence>MKSITIKSTVNFCLFLLLIYFIYHTIIGSRGLIAYLNLKKSLVQSHNQLTELIIAREKIEKKVQLLNPKKTDMDFLDELARKELGLIHKNEKCFILKY</sequence>
<dbReference type="AlphaFoldDB" id="A0A8S4BWJ0"/>
<comment type="caution">
    <text evidence="2">The sequence shown here is derived from an EMBL/GenBank/DDBJ whole genome shotgun (WGS) entry which is preliminary data.</text>
</comment>
<name>A0A8S4BWJ0_9ACAR</name>
<keyword evidence="1" id="KW-0812">Transmembrane</keyword>
<feature type="transmembrane region" description="Helical" evidence="1">
    <location>
        <begin position="12"/>
        <end position="36"/>
    </location>
</feature>
<keyword evidence="1" id="KW-1133">Transmembrane helix</keyword>
<evidence type="ECO:0000256" key="1">
    <source>
        <dbReference type="SAM" id="Phobius"/>
    </source>
</evidence>
<evidence type="ECO:0000313" key="2">
    <source>
        <dbReference type="EMBL" id="CAG7593920.1"/>
    </source>
</evidence>